<comment type="caution">
    <text evidence="2">The sequence shown here is derived from an EMBL/GenBank/DDBJ whole genome shotgun (WGS) entry which is preliminary data.</text>
</comment>
<protein>
    <recommendedName>
        <fullName evidence="4">Pectate lyase</fullName>
    </recommendedName>
</protein>
<dbReference type="Proteomes" id="UP000435112">
    <property type="component" value="Unassembled WGS sequence"/>
</dbReference>
<reference evidence="2 3" key="1">
    <citation type="submission" date="2018-09" db="EMBL/GenBank/DDBJ databases">
        <title>Genomic investigation of the strawberry pathogen Phytophthora fragariae indicates pathogenicity is determined by transcriptional variation in three key races.</title>
        <authorList>
            <person name="Adams T.M."/>
            <person name="Armitage A.D."/>
            <person name="Sobczyk M.K."/>
            <person name="Bates H.J."/>
            <person name="Dunwell J.M."/>
            <person name="Nellist C.F."/>
            <person name="Harrison R.J."/>
        </authorList>
    </citation>
    <scope>NUCLEOTIDE SEQUENCE [LARGE SCALE GENOMIC DNA]</scope>
    <source>
        <strain evidence="2 3">SCRP324</strain>
    </source>
</reference>
<dbReference type="EMBL" id="QXFU01000280">
    <property type="protein sequence ID" value="KAE9037979.1"/>
    <property type="molecule type" value="Genomic_DNA"/>
</dbReference>
<proteinExistence type="predicted"/>
<dbReference type="AlphaFoldDB" id="A0A6A3N3L8"/>
<keyword evidence="1" id="KW-0732">Signal</keyword>
<feature type="chain" id="PRO_5025686377" description="Pectate lyase" evidence="1">
    <location>
        <begin position="27"/>
        <end position="60"/>
    </location>
</feature>
<evidence type="ECO:0008006" key="4">
    <source>
        <dbReference type="Google" id="ProtNLM"/>
    </source>
</evidence>
<sequence length="60" mass="6552">MSKCAFKTTLRVILLPVYWSPSPCKADAGCGRWWHGGENATTSLTPPARDAVLDTFLQNA</sequence>
<name>A0A6A3N3L8_9STRA</name>
<gene>
    <name evidence="2" type="ORF">PR002_g6271</name>
</gene>
<accession>A0A6A3N3L8</accession>
<evidence type="ECO:0000256" key="1">
    <source>
        <dbReference type="SAM" id="SignalP"/>
    </source>
</evidence>
<feature type="signal peptide" evidence="1">
    <location>
        <begin position="1"/>
        <end position="26"/>
    </location>
</feature>
<organism evidence="2 3">
    <name type="scientific">Phytophthora rubi</name>
    <dbReference type="NCBI Taxonomy" id="129364"/>
    <lineage>
        <taxon>Eukaryota</taxon>
        <taxon>Sar</taxon>
        <taxon>Stramenopiles</taxon>
        <taxon>Oomycota</taxon>
        <taxon>Peronosporomycetes</taxon>
        <taxon>Peronosporales</taxon>
        <taxon>Peronosporaceae</taxon>
        <taxon>Phytophthora</taxon>
    </lineage>
</organism>
<evidence type="ECO:0000313" key="2">
    <source>
        <dbReference type="EMBL" id="KAE9037979.1"/>
    </source>
</evidence>
<evidence type="ECO:0000313" key="3">
    <source>
        <dbReference type="Proteomes" id="UP000435112"/>
    </source>
</evidence>